<proteinExistence type="inferred from homology"/>
<dbReference type="GO" id="GO:0016020">
    <property type="term" value="C:membrane"/>
    <property type="evidence" value="ECO:0007669"/>
    <property type="project" value="UniProtKB-SubCell"/>
</dbReference>
<feature type="transmembrane region" description="Helical" evidence="7">
    <location>
        <begin position="67"/>
        <end position="89"/>
    </location>
</feature>
<dbReference type="PANTHER" id="PTHR33048">
    <property type="entry name" value="PTH11-LIKE INTEGRAL MEMBRANE PROTEIN (AFU_ORTHOLOGUE AFUA_5G11245)"/>
    <property type="match status" value="1"/>
</dbReference>
<organism evidence="9 10">
    <name type="scientific">Fusarium austroafricanum</name>
    <dbReference type="NCBI Taxonomy" id="2364996"/>
    <lineage>
        <taxon>Eukaryota</taxon>
        <taxon>Fungi</taxon>
        <taxon>Dikarya</taxon>
        <taxon>Ascomycota</taxon>
        <taxon>Pezizomycotina</taxon>
        <taxon>Sordariomycetes</taxon>
        <taxon>Hypocreomycetidae</taxon>
        <taxon>Hypocreales</taxon>
        <taxon>Nectriaceae</taxon>
        <taxon>Fusarium</taxon>
        <taxon>Fusarium concolor species complex</taxon>
    </lineage>
</organism>
<dbReference type="Proteomes" id="UP000605986">
    <property type="component" value="Unassembled WGS sequence"/>
</dbReference>
<dbReference type="OrthoDB" id="444631at2759"/>
<keyword evidence="3 7" id="KW-1133">Transmembrane helix</keyword>
<evidence type="ECO:0000313" key="10">
    <source>
        <dbReference type="Proteomes" id="UP000605986"/>
    </source>
</evidence>
<evidence type="ECO:0000256" key="1">
    <source>
        <dbReference type="ARBA" id="ARBA00004141"/>
    </source>
</evidence>
<evidence type="ECO:0000256" key="5">
    <source>
        <dbReference type="ARBA" id="ARBA00038359"/>
    </source>
</evidence>
<feature type="domain" description="Rhodopsin" evidence="8">
    <location>
        <begin position="5"/>
        <end position="127"/>
    </location>
</feature>
<feature type="region of interest" description="Disordered" evidence="6">
    <location>
        <begin position="133"/>
        <end position="162"/>
    </location>
</feature>
<evidence type="ECO:0000256" key="3">
    <source>
        <dbReference type="ARBA" id="ARBA00022989"/>
    </source>
</evidence>
<protein>
    <recommendedName>
        <fullName evidence="8">Rhodopsin domain-containing protein</fullName>
    </recommendedName>
</protein>
<evidence type="ECO:0000313" key="9">
    <source>
        <dbReference type="EMBL" id="KAF4433748.1"/>
    </source>
</evidence>
<feature type="transmembrane region" description="Helical" evidence="7">
    <location>
        <begin position="35"/>
        <end position="55"/>
    </location>
</feature>
<evidence type="ECO:0000259" key="8">
    <source>
        <dbReference type="Pfam" id="PF20684"/>
    </source>
</evidence>
<comment type="subcellular location">
    <subcellularLocation>
        <location evidence="1">Membrane</location>
        <topology evidence="1">Multi-pass membrane protein</topology>
    </subcellularLocation>
</comment>
<evidence type="ECO:0000256" key="4">
    <source>
        <dbReference type="ARBA" id="ARBA00023136"/>
    </source>
</evidence>
<evidence type="ECO:0000256" key="6">
    <source>
        <dbReference type="SAM" id="MobiDB-lite"/>
    </source>
</evidence>
<sequence length="208" mass="22779">MSILMDTLIAGQPISNNWVIEKQITSAWYSLPNFITQWCLNFSSDLLLFCFPFFILKHLTLRREQKIGLVGVFSLGAITLSVSFTRFILSVLASYQLDYPKGNTLCTAEMTTAVIVVCLPGLKKLIVRTPTNASNRGGSSLQSSSALSSSTRGPKSRASQPYAEYGVTDDEIGLFTHNHELQTHGLLPSISDAEEPNAQNMTNTATVV</sequence>
<keyword evidence="4 7" id="KW-0472">Membrane</keyword>
<evidence type="ECO:0000256" key="2">
    <source>
        <dbReference type="ARBA" id="ARBA00022692"/>
    </source>
</evidence>
<accession>A0A8H4JNQ2</accession>
<gene>
    <name evidence="9" type="ORF">F53441_13747</name>
</gene>
<name>A0A8H4JNQ2_9HYPO</name>
<feature type="compositionally biased region" description="Low complexity" evidence="6">
    <location>
        <begin position="139"/>
        <end position="150"/>
    </location>
</feature>
<evidence type="ECO:0000256" key="7">
    <source>
        <dbReference type="SAM" id="Phobius"/>
    </source>
</evidence>
<dbReference type="AlphaFoldDB" id="A0A8H4JNQ2"/>
<dbReference type="Pfam" id="PF20684">
    <property type="entry name" value="Fung_rhodopsin"/>
    <property type="match status" value="1"/>
</dbReference>
<comment type="caution">
    <text evidence="9">The sequence shown here is derived from an EMBL/GenBank/DDBJ whole genome shotgun (WGS) entry which is preliminary data.</text>
</comment>
<dbReference type="InterPro" id="IPR049326">
    <property type="entry name" value="Rhodopsin_dom_fungi"/>
</dbReference>
<reference evidence="9" key="1">
    <citation type="submission" date="2020-01" db="EMBL/GenBank/DDBJ databases">
        <title>Identification and distribution of gene clusters putatively required for synthesis of sphingolipid metabolism inhibitors in phylogenetically diverse species of the filamentous fungus Fusarium.</title>
        <authorList>
            <person name="Kim H.-S."/>
            <person name="Busman M."/>
            <person name="Brown D.W."/>
            <person name="Divon H."/>
            <person name="Uhlig S."/>
            <person name="Proctor R.H."/>
        </authorList>
    </citation>
    <scope>NUCLEOTIDE SEQUENCE</scope>
    <source>
        <strain evidence="9">NRRL 53441</strain>
    </source>
</reference>
<comment type="similarity">
    <text evidence="5">Belongs to the SAT4 family.</text>
</comment>
<dbReference type="InterPro" id="IPR052337">
    <property type="entry name" value="SAT4-like"/>
</dbReference>
<dbReference type="PANTHER" id="PTHR33048:SF47">
    <property type="entry name" value="INTEGRAL MEMBRANE PROTEIN-RELATED"/>
    <property type="match status" value="1"/>
</dbReference>
<keyword evidence="2 7" id="KW-0812">Transmembrane</keyword>
<dbReference type="EMBL" id="JAADJG010000923">
    <property type="protein sequence ID" value="KAF4433748.1"/>
    <property type="molecule type" value="Genomic_DNA"/>
</dbReference>
<keyword evidence="10" id="KW-1185">Reference proteome</keyword>